<protein>
    <submittedName>
        <fullName evidence="1">Uncharacterized protein</fullName>
    </submittedName>
</protein>
<sequence>MSFRFSHLLFFGGWWVVDVEVNWLLTDILDMMVLSTSALCVFVESFLAPPFEFAHLLLRFLHRLARSLSPCRQRYVEPSRWGSSRSLAPRNATLSSKLNSAYRENLFALTVQPVTPFRDNDFNNANSVGTFVPNKIQPHLVPKLSPMELPVPFKFAFDGSIFFFFFLKRKKEKENKENRMTGKGFRIECLQLYRDDDGTDFLRLLKFLLMSNINTLTLLSGFLTKEFEEIFHVDNVRERISKFLRGFLFFCRKRKRKGNAAE</sequence>
<evidence type="ECO:0000313" key="2">
    <source>
        <dbReference type="Proteomes" id="UP001234178"/>
    </source>
</evidence>
<proteinExistence type="predicted"/>
<organism evidence="1 2">
    <name type="scientific">Daphnia magna</name>
    <dbReference type="NCBI Taxonomy" id="35525"/>
    <lineage>
        <taxon>Eukaryota</taxon>
        <taxon>Metazoa</taxon>
        <taxon>Ecdysozoa</taxon>
        <taxon>Arthropoda</taxon>
        <taxon>Crustacea</taxon>
        <taxon>Branchiopoda</taxon>
        <taxon>Diplostraca</taxon>
        <taxon>Cladocera</taxon>
        <taxon>Anomopoda</taxon>
        <taxon>Daphniidae</taxon>
        <taxon>Daphnia</taxon>
    </lineage>
</organism>
<dbReference type="EMBL" id="JAOYFB010000037">
    <property type="protein sequence ID" value="KAK4022021.1"/>
    <property type="molecule type" value="Genomic_DNA"/>
</dbReference>
<name>A0ABR0AA69_9CRUS</name>
<comment type="caution">
    <text evidence="1">The sequence shown here is derived from an EMBL/GenBank/DDBJ whole genome shotgun (WGS) entry which is preliminary data.</text>
</comment>
<dbReference type="Proteomes" id="UP001234178">
    <property type="component" value="Unassembled WGS sequence"/>
</dbReference>
<reference evidence="1 2" key="1">
    <citation type="journal article" date="2023" name="Nucleic Acids Res.">
        <title>The hologenome of Daphnia magna reveals possible DNA methylation and microbiome-mediated evolution of the host genome.</title>
        <authorList>
            <person name="Chaturvedi A."/>
            <person name="Li X."/>
            <person name="Dhandapani V."/>
            <person name="Marshall H."/>
            <person name="Kissane S."/>
            <person name="Cuenca-Cambronero M."/>
            <person name="Asole G."/>
            <person name="Calvet F."/>
            <person name="Ruiz-Romero M."/>
            <person name="Marangio P."/>
            <person name="Guigo R."/>
            <person name="Rago D."/>
            <person name="Mirbahai L."/>
            <person name="Eastwood N."/>
            <person name="Colbourne J.K."/>
            <person name="Zhou J."/>
            <person name="Mallon E."/>
            <person name="Orsini L."/>
        </authorList>
    </citation>
    <scope>NUCLEOTIDE SEQUENCE [LARGE SCALE GENOMIC DNA]</scope>
    <source>
        <strain evidence="1">LRV0_1</strain>
    </source>
</reference>
<keyword evidence="2" id="KW-1185">Reference proteome</keyword>
<evidence type="ECO:0000313" key="1">
    <source>
        <dbReference type="EMBL" id="KAK4022021.1"/>
    </source>
</evidence>
<accession>A0ABR0AA69</accession>
<gene>
    <name evidence="1" type="ORF">OUZ56_007508</name>
</gene>